<dbReference type="InParanoid" id="A0A1Y2AX34"/>
<feature type="region of interest" description="Disordered" evidence="2">
    <location>
        <begin position="28"/>
        <end position="54"/>
    </location>
</feature>
<protein>
    <recommendedName>
        <fullName evidence="6">RlpA-like double-psi beta-barrel-protein domain-containing protein-containing protein</fullName>
    </recommendedName>
</protein>
<dbReference type="EMBL" id="MCFC01000047">
    <property type="protein sequence ID" value="ORY26465.1"/>
    <property type="molecule type" value="Genomic_DNA"/>
</dbReference>
<feature type="signal peptide" evidence="3">
    <location>
        <begin position="1"/>
        <end position="20"/>
    </location>
</feature>
<dbReference type="SUPFAM" id="SSF50685">
    <property type="entry name" value="Barwin-like endoglucanases"/>
    <property type="match status" value="1"/>
</dbReference>
<evidence type="ECO:0000256" key="3">
    <source>
        <dbReference type="SAM" id="SignalP"/>
    </source>
</evidence>
<feature type="chain" id="PRO_5013005557" description="RlpA-like double-psi beta-barrel-protein domain-containing protein-containing protein" evidence="3">
    <location>
        <begin position="21"/>
        <end position="248"/>
    </location>
</feature>
<feature type="compositionally biased region" description="Low complexity" evidence="2">
    <location>
        <begin position="28"/>
        <end position="52"/>
    </location>
</feature>
<proteinExistence type="predicted"/>
<reference evidence="4 5" key="1">
    <citation type="submission" date="2016-07" db="EMBL/GenBank/DDBJ databases">
        <title>Pervasive Adenine N6-methylation of Active Genes in Fungi.</title>
        <authorList>
            <consortium name="DOE Joint Genome Institute"/>
            <person name="Mondo S.J."/>
            <person name="Dannebaum R.O."/>
            <person name="Kuo R.C."/>
            <person name="Labutti K."/>
            <person name="Haridas S."/>
            <person name="Kuo A."/>
            <person name="Salamov A."/>
            <person name="Ahrendt S.R."/>
            <person name="Lipzen A."/>
            <person name="Sullivan W."/>
            <person name="Andreopoulos W.B."/>
            <person name="Clum A."/>
            <person name="Lindquist E."/>
            <person name="Daum C."/>
            <person name="Ramamoorthy G.K."/>
            <person name="Gryganskyi A."/>
            <person name="Culley D."/>
            <person name="Magnuson J.K."/>
            <person name="James T.Y."/>
            <person name="O'Malley M.A."/>
            <person name="Stajich J.E."/>
            <person name="Spatafora J.W."/>
            <person name="Visel A."/>
            <person name="Grigoriev I.V."/>
        </authorList>
    </citation>
    <scope>NUCLEOTIDE SEQUENCE [LARGE SCALE GENOMIC DNA]</scope>
    <source>
        <strain evidence="4 5">68-887.2</strain>
    </source>
</reference>
<comment type="caution">
    <text evidence="4">The sequence shown here is derived from an EMBL/GenBank/DDBJ whole genome shotgun (WGS) entry which is preliminary data.</text>
</comment>
<organism evidence="4 5">
    <name type="scientific">Naematelia encephala</name>
    <dbReference type="NCBI Taxonomy" id="71784"/>
    <lineage>
        <taxon>Eukaryota</taxon>
        <taxon>Fungi</taxon>
        <taxon>Dikarya</taxon>
        <taxon>Basidiomycota</taxon>
        <taxon>Agaricomycotina</taxon>
        <taxon>Tremellomycetes</taxon>
        <taxon>Tremellales</taxon>
        <taxon>Naemateliaceae</taxon>
        <taxon>Naematelia</taxon>
    </lineage>
</organism>
<feature type="compositionally biased region" description="Low complexity" evidence="2">
    <location>
        <begin position="69"/>
        <end position="108"/>
    </location>
</feature>
<dbReference type="Gene3D" id="2.40.40.10">
    <property type="entry name" value="RlpA-like domain"/>
    <property type="match status" value="1"/>
</dbReference>
<dbReference type="OrthoDB" id="623670at2759"/>
<keyword evidence="1 3" id="KW-0732">Signal</keyword>
<dbReference type="InterPro" id="IPR036908">
    <property type="entry name" value="RlpA-like_sf"/>
</dbReference>
<sequence>MLFTTILSVGLLTLLPPAEAGVCKASNNSVSSAESSSSSSSWSSSSTSSSWTDDGSTKVNVLLAGDASPSLSTDWSFSSSSSVSSSGTKGPKKTSASPAGTAASATGAVPDTSLSNSGSVYTDKSLVPNFATFYDITPEDNKGACGDNTLSASGHTVALNQPMYDKSGKVYPNPNCGKEIVITATKSGVNHTATIADECPLIGDDGCHWGSLDMTTGLWDLFNSESGGQFDGIFDISWTCADCVDFPS</sequence>
<evidence type="ECO:0000313" key="5">
    <source>
        <dbReference type="Proteomes" id="UP000193986"/>
    </source>
</evidence>
<dbReference type="Proteomes" id="UP000193986">
    <property type="component" value="Unassembled WGS sequence"/>
</dbReference>
<dbReference type="AlphaFoldDB" id="A0A1Y2AX34"/>
<evidence type="ECO:0000256" key="1">
    <source>
        <dbReference type="ARBA" id="ARBA00022729"/>
    </source>
</evidence>
<evidence type="ECO:0000256" key="2">
    <source>
        <dbReference type="SAM" id="MobiDB-lite"/>
    </source>
</evidence>
<gene>
    <name evidence="4" type="ORF">BCR39DRAFT_589637</name>
</gene>
<evidence type="ECO:0000313" key="4">
    <source>
        <dbReference type="EMBL" id="ORY26465.1"/>
    </source>
</evidence>
<feature type="region of interest" description="Disordered" evidence="2">
    <location>
        <begin position="69"/>
        <end position="118"/>
    </location>
</feature>
<dbReference type="STRING" id="71784.A0A1Y2AX34"/>
<name>A0A1Y2AX34_9TREE</name>
<accession>A0A1Y2AX34</accession>
<keyword evidence="5" id="KW-1185">Reference proteome</keyword>
<dbReference type="PANTHER" id="PTHR31836:SF28">
    <property type="entry name" value="SRCR DOMAIN-CONTAINING PROTEIN-RELATED"/>
    <property type="match status" value="1"/>
</dbReference>
<evidence type="ECO:0008006" key="6">
    <source>
        <dbReference type="Google" id="ProtNLM"/>
    </source>
</evidence>
<dbReference type="InterPro" id="IPR051477">
    <property type="entry name" value="Expansin_CellWall"/>
</dbReference>
<dbReference type="CDD" id="cd22191">
    <property type="entry name" value="DPBB_RlpA_EXP_N-like"/>
    <property type="match status" value="1"/>
</dbReference>
<dbReference type="PANTHER" id="PTHR31836">
    <property type="match status" value="1"/>
</dbReference>